<dbReference type="HOGENOM" id="CLU_2430773_0_0_1"/>
<name>A0A0E0FL91_ORYNI</name>
<dbReference type="Proteomes" id="UP000006591">
    <property type="component" value="Chromosome 1"/>
</dbReference>
<accession>A0A0E0FL91</accession>
<evidence type="ECO:0000313" key="1">
    <source>
        <dbReference type="EnsemblPlants" id="ONIVA01G16880.1"/>
    </source>
</evidence>
<reference evidence="1" key="2">
    <citation type="submission" date="2018-04" db="EMBL/GenBank/DDBJ databases">
        <title>OnivRS2 (Oryza nivara Reference Sequence Version 2).</title>
        <authorList>
            <person name="Zhang J."/>
            <person name="Kudrna D."/>
            <person name="Lee S."/>
            <person name="Talag J."/>
            <person name="Rajasekar S."/>
            <person name="Welchert J."/>
            <person name="Hsing Y.-I."/>
            <person name="Wing R.A."/>
        </authorList>
    </citation>
    <scope>NUCLEOTIDE SEQUENCE [LARGE SCALE GENOMIC DNA]</scope>
</reference>
<keyword evidence="2" id="KW-1185">Reference proteome</keyword>
<evidence type="ECO:0000313" key="2">
    <source>
        <dbReference type="Proteomes" id="UP000006591"/>
    </source>
</evidence>
<sequence>MSLAPRGVVICRDDLATYRQHVNIISSPHVTGKNCQKMAKLYESLTKRAPQEMQILNSFSTRSSTNAITIATLCLCTVIHQLQLLLSLELH</sequence>
<reference evidence="1" key="1">
    <citation type="submission" date="2015-04" db="UniProtKB">
        <authorList>
            <consortium name="EnsemblPlants"/>
        </authorList>
    </citation>
    <scope>IDENTIFICATION</scope>
    <source>
        <strain evidence="1">SL10</strain>
    </source>
</reference>
<dbReference type="AlphaFoldDB" id="A0A0E0FL91"/>
<dbReference type="EnsemblPlants" id="ONIVA01G16880.1">
    <property type="protein sequence ID" value="ONIVA01G16880.1"/>
    <property type="gene ID" value="ONIVA01G16880"/>
</dbReference>
<dbReference type="Gramene" id="ONIVA01G16880.1">
    <property type="protein sequence ID" value="ONIVA01G16880.1"/>
    <property type="gene ID" value="ONIVA01G16880"/>
</dbReference>
<protein>
    <submittedName>
        <fullName evidence="1">Uncharacterized protein</fullName>
    </submittedName>
</protein>
<proteinExistence type="predicted"/>
<organism evidence="1">
    <name type="scientific">Oryza nivara</name>
    <name type="common">Indian wild rice</name>
    <name type="synonym">Oryza sativa f. spontanea</name>
    <dbReference type="NCBI Taxonomy" id="4536"/>
    <lineage>
        <taxon>Eukaryota</taxon>
        <taxon>Viridiplantae</taxon>
        <taxon>Streptophyta</taxon>
        <taxon>Embryophyta</taxon>
        <taxon>Tracheophyta</taxon>
        <taxon>Spermatophyta</taxon>
        <taxon>Magnoliopsida</taxon>
        <taxon>Liliopsida</taxon>
        <taxon>Poales</taxon>
        <taxon>Poaceae</taxon>
        <taxon>BOP clade</taxon>
        <taxon>Oryzoideae</taxon>
        <taxon>Oryzeae</taxon>
        <taxon>Oryzinae</taxon>
        <taxon>Oryza</taxon>
    </lineage>
</organism>